<evidence type="ECO:0000259" key="3">
    <source>
        <dbReference type="Pfam" id="PF13200"/>
    </source>
</evidence>
<organism evidence="4 5">
    <name type="scientific">Mobilisporobacter senegalensis</name>
    <dbReference type="NCBI Taxonomy" id="1329262"/>
    <lineage>
        <taxon>Bacteria</taxon>
        <taxon>Bacillati</taxon>
        <taxon>Bacillota</taxon>
        <taxon>Clostridia</taxon>
        <taxon>Lachnospirales</taxon>
        <taxon>Lachnospiraceae</taxon>
        <taxon>Mobilisporobacter</taxon>
    </lineage>
</organism>
<feature type="compositionally biased region" description="Polar residues" evidence="1">
    <location>
        <begin position="66"/>
        <end position="79"/>
    </location>
</feature>
<evidence type="ECO:0000256" key="2">
    <source>
        <dbReference type="SAM" id="Phobius"/>
    </source>
</evidence>
<protein>
    <recommendedName>
        <fullName evidence="3">DUF4015 domain-containing protein</fullName>
    </recommendedName>
</protein>
<dbReference type="InterPro" id="IPR025275">
    <property type="entry name" value="DUF4015"/>
</dbReference>
<dbReference type="SUPFAM" id="SSF51445">
    <property type="entry name" value="(Trans)glycosidases"/>
    <property type="match status" value="1"/>
</dbReference>
<keyword evidence="5" id="KW-1185">Reference proteome</keyword>
<proteinExistence type="predicted"/>
<dbReference type="InterPro" id="IPR017853">
    <property type="entry name" value="GH"/>
</dbReference>
<dbReference type="AlphaFoldDB" id="A0A3N1XUX3"/>
<sequence>MINSLWGDRMKNDNKNRFKPGKFLIGLLIIAVSIGAGYGLFLITKPFIEGKEKTKITMSEQKDNTETNQDLSTGNNNDKGNQDLIDSGEFSNEDIGLEVNDDKSYSGNDSMNAETDTNQVRLTVGELIANEIKKEHREDPVNESVEETTRIPTKVKGIYVTGPKAGSSKYLDELVNLVDTTELNTMVIDIKNDSGEITYNMELPMVQEIGANRNYISDMKKLVQILKEKDIYLIGRVVAFKDPILAEKRPDLSIRNANGSIFRDKSGLAWVNPYKKDVWDYLMGVSKEAVNLGFDEIQFDYIRFSTDKGMKTVNFGKEAKNKSKLEIIAEFTKYASETLRPLGAYISADVYGAIIDSEIDAKIVGQNYVEMSKHLDYISPMVYPSHYADGSYGIPYPDLEPYKLILKSMEASKSALSNIPQEEGRAIVRPWLQDFTASWLKNHKSYNGKEIKEQIKAVYDAGYEEWILWNGSNNYTKSGLELVK</sequence>
<reference evidence="4 5" key="1">
    <citation type="submission" date="2018-11" db="EMBL/GenBank/DDBJ databases">
        <title>Genomic Encyclopedia of Type Strains, Phase IV (KMG-IV): sequencing the most valuable type-strain genomes for metagenomic binning, comparative biology and taxonomic classification.</title>
        <authorList>
            <person name="Goeker M."/>
        </authorList>
    </citation>
    <scope>NUCLEOTIDE SEQUENCE [LARGE SCALE GENOMIC DNA]</scope>
    <source>
        <strain evidence="4 5">DSM 26537</strain>
    </source>
</reference>
<dbReference type="EMBL" id="RJVG01000002">
    <property type="protein sequence ID" value="ROR30413.1"/>
    <property type="molecule type" value="Genomic_DNA"/>
</dbReference>
<comment type="caution">
    <text evidence="4">The sequence shown here is derived from an EMBL/GenBank/DDBJ whole genome shotgun (WGS) entry which is preliminary data.</text>
</comment>
<feature type="domain" description="DUF4015" evidence="3">
    <location>
        <begin position="157"/>
        <end position="475"/>
    </location>
</feature>
<keyword evidence="2" id="KW-1133">Transmembrane helix</keyword>
<gene>
    <name evidence="4" type="ORF">EDD66_10264</name>
</gene>
<evidence type="ECO:0000313" key="5">
    <source>
        <dbReference type="Proteomes" id="UP000273083"/>
    </source>
</evidence>
<name>A0A3N1XUX3_9FIRM</name>
<feature type="transmembrane region" description="Helical" evidence="2">
    <location>
        <begin position="21"/>
        <end position="43"/>
    </location>
</feature>
<evidence type="ECO:0000256" key="1">
    <source>
        <dbReference type="SAM" id="MobiDB-lite"/>
    </source>
</evidence>
<dbReference type="Gene3D" id="3.20.20.80">
    <property type="entry name" value="Glycosidases"/>
    <property type="match status" value="1"/>
</dbReference>
<dbReference type="Pfam" id="PF13200">
    <property type="entry name" value="DUF4015"/>
    <property type="match status" value="1"/>
</dbReference>
<dbReference type="Proteomes" id="UP000273083">
    <property type="component" value="Unassembled WGS sequence"/>
</dbReference>
<feature type="region of interest" description="Disordered" evidence="1">
    <location>
        <begin position="58"/>
        <end position="91"/>
    </location>
</feature>
<evidence type="ECO:0000313" key="4">
    <source>
        <dbReference type="EMBL" id="ROR30413.1"/>
    </source>
</evidence>
<keyword evidence="2" id="KW-0472">Membrane</keyword>
<keyword evidence="2" id="KW-0812">Transmembrane</keyword>
<accession>A0A3N1XUX3</accession>